<dbReference type="AlphaFoldDB" id="A0A8H6MPR8"/>
<feature type="compositionally biased region" description="Polar residues" evidence="1">
    <location>
        <begin position="38"/>
        <end position="56"/>
    </location>
</feature>
<feature type="region of interest" description="Disordered" evidence="1">
    <location>
        <begin position="1"/>
        <end position="57"/>
    </location>
</feature>
<dbReference type="Proteomes" id="UP000652219">
    <property type="component" value="Unassembled WGS sequence"/>
</dbReference>
<keyword evidence="3" id="KW-1185">Reference proteome</keyword>
<evidence type="ECO:0000313" key="3">
    <source>
        <dbReference type="Proteomes" id="UP000652219"/>
    </source>
</evidence>
<comment type="caution">
    <text evidence="2">The sequence shown here is derived from an EMBL/GenBank/DDBJ whole genome shotgun (WGS) entry which is preliminary data.</text>
</comment>
<accession>A0A8H6MPR8</accession>
<gene>
    <name evidence="2" type="ORF">CSOJ01_10181</name>
</gene>
<protein>
    <submittedName>
        <fullName evidence="2">Uncharacterized protein</fullName>
    </submittedName>
</protein>
<dbReference type="EMBL" id="WIGN01000208">
    <property type="protein sequence ID" value="KAF6804454.1"/>
    <property type="molecule type" value="Genomic_DNA"/>
</dbReference>
<reference evidence="2 3" key="1">
    <citation type="journal article" date="2020" name="Phytopathology">
        <title>Genome Sequence Resources of Colletotrichum truncatum, C. plurivorum, C. musicola, and C. sojae: Four Species Pathogenic to Soybean (Glycine max).</title>
        <authorList>
            <person name="Rogerio F."/>
            <person name="Boufleur T.R."/>
            <person name="Ciampi-Guillardi M."/>
            <person name="Sukno S.A."/>
            <person name="Thon M.R."/>
            <person name="Massola Junior N.S."/>
            <person name="Baroncelli R."/>
        </authorList>
    </citation>
    <scope>NUCLEOTIDE SEQUENCE [LARGE SCALE GENOMIC DNA]</scope>
    <source>
        <strain evidence="2 3">LFN0009</strain>
    </source>
</reference>
<evidence type="ECO:0000256" key="1">
    <source>
        <dbReference type="SAM" id="MobiDB-lite"/>
    </source>
</evidence>
<organism evidence="2 3">
    <name type="scientific">Colletotrichum sojae</name>
    <dbReference type="NCBI Taxonomy" id="2175907"/>
    <lineage>
        <taxon>Eukaryota</taxon>
        <taxon>Fungi</taxon>
        <taxon>Dikarya</taxon>
        <taxon>Ascomycota</taxon>
        <taxon>Pezizomycotina</taxon>
        <taxon>Sordariomycetes</taxon>
        <taxon>Hypocreomycetidae</taxon>
        <taxon>Glomerellales</taxon>
        <taxon>Glomerellaceae</taxon>
        <taxon>Colletotrichum</taxon>
        <taxon>Colletotrichum orchidearum species complex</taxon>
    </lineage>
</organism>
<proteinExistence type="predicted"/>
<sequence length="116" mass="12867">MSDVGNNPWPPFNRCIHLINGKSPRSRKATQRPRPDIGQSSAHMSNPTNRLFTSLDSDGRARQRLFGGRHMAHGSNERLRSVSLSWGVAHMTGSANYKRTFDRRLLAAANQTTAGP</sequence>
<name>A0A8H6MPR8_9PEZI</name>
<evidence type="ECO:0000313" key="2">
    <source>
        <dbReference type="EMBL" id="KAF6804454.1"/>
    </source>
</evidence>